<dbReference type="Proteomes" id="UP001553843">
    <property type="component" value="Unassembled WGS sequence"/>
</dbReference>
<dbReference type="RefSeq" id="WP_359780878.1">
    <property type="nucleotide sequence ID" value="NZ_JBEYRR010000008.1"/>
</dbReference>
<gene>
    <name evidence="1" type="ORF">AB0887_27200</name>
</gene>
<evidence type="ECO:0000313" key="2">
    <source>
        <dbReference type="Proteomes" id="UP001553843"/>
    </source>
</evidence>
<sequence length="113" mass="12268">MSVRNPVTAAQVRNLAARAHRGPLTPNEAARLTAGIERLATRPRRNPAARWAKRAAVLRRKLAALHHPVQRGSIAACAECSGWNGRRCTGLVTPWPCPTLELLDDHLPGKDSA</sequence>
<name>A0ABV3M1Q1_9ACTN</name>
<comment type="caution">
    <text evidence="1">The sequence shown here is derived from an EMBL/GenBank/DDBJ whole genome shotgun (WGS) entry which is preliminary data.</text>
</comment>
<evidence type="ECO:0000313" key="1">
    <source>
        <dbReference type="EMBL" id="MEW2365625.1"/>
    </source>
</evidence>
<keyword evidence="2" id="KW-1185">Reference proteome</keyword>
<dbReference type="EMBL" id="JBEYRS010000012">
    <property type="protein sequence ID" value="MEW2365625.1"/>
    <property type="molecule type" value="Genomic_DNA"/>
</dbReference>
<proteinExistence type="predicted"/>
<protein>
    <submittedName>
        <fullName evidence="1">Uncharacterized protein</fullName>
    </submittedName>
</protein>
<accession>A0ABV3M1Q1</accession>
<organism evidence="1 2">
    <name type="scientific">Streptomyces huasconensis</name>
    <dbReference type="NCBI Taxonomy" id="1854574"/>
    <lineage>
        <taxon>Bacteria</taxon>
        <taxon>Bacillati</taxon>
        <taxon>Actinomycetota</taxon>
        <taxon>Actinomycetes</taxon>
        <taxon>Kitasatosporales</taxon>
        <taxon>Streptomycetaceae</taxon>
        <taxon>Streptomyces</taxon>
    </lineage>
</organism>
<reference evidence="1 2" key="1">
    <citation type="submission" date="2024-06" db="EMBL/GenBank/DDBJ databases">
        <title>The Natural Products Discovery Center: Release of the First 8490 Sequenced Strains for Exploring Actinobacteria Biosynthetic Diversity.</title>
        <authorList>
            <person name="Kalkreuter E."/>
            <person name="Kautsar S.A."/>
            <person name="Yang D."/>
            <person name="Bader C.D."/>
            <person name="Teijaro C.N."/>
            <person name="Fluegel L."/>
            <person name="Davis C.M."/>
            <person name="Simpson J.R."/>
            <person name="Lauterbach L."/>
            <person name="Steele A.D."/>
            <person name="Gui C."/>
            <person name="Meng S."/>
            <person name="Li G."/>
            <person name="Viehrig K."/>
            <person name="Ye F."/>
            <person name="Su P."/>
            <person name="Kiefer A.F."/>
            <person name="Nichols A."/>
            <person name="Cepeda A.J."/>
            <person name="Yan W."/>
            <person name="Fan B."/>
            <person name="Jiang Y."/>
            <person name="Adhikari A."/>
            <person name="Zheng C.-J."/>
            <person name="Schuster L."/>
            <person name="Cowan T.M."/>
            <person name="Smanski M.J."/>
            <person name="Chevrette M.G."/>
            <person name="De Carvalho L.P.S."/>
            <person name="Shen B."/>
        </authorList>
    </citation>
    <scope>NUCLEOTIDE SEQUENCE [LARGE SCALE GENOMIC DNA]</scope>
    <source>
        <strain evidence="1 2">NPDC047833</strain>
    </source>
</reference>